<evidence type="ECO:0000313" key="1">
    <source>
        <dbReference type="EMBL" id="DAG06043.1"/>
    </source>
</evidence>
<sequence length="252" mass="29830">MAAKVKSRIFEIIKEDELKSEYLDRYLDMAIVKLKIYAVCRRLLKTIRGFKTANKAKIDNYLDKREGELINHKYLRTNRVLAKIFLQMNREDLSNNIIDDVYEIFRDCQIDRIVGEFSSIADNVDKSLIDQLLLLNMEVSKFQSDSILEIVELYNYQIDTEIVDSYNAASGYKRHITRRVLEDIPFYIAYQLVVDDKKSLDNIEKSIKESYKNINEWEYDSAKRIVESFKIVTTVKYERFEKFLKLIGGNRK</sequence>
<dbReference type="EMBL" id="BK016265">
    <property type="protein sequence ID" value="DAG06043.1"/>
    <property type="molecule type" value="Genomic_DNA"/>
</dbReference>
<accession>A0A8S5VHF2</accession>
<name>A0A8S5VHF2_9CAUD</name>
<proteinExistence type="predicted"/>
<organism evidence="1">
    <name type="scientific">Myoviridae sp. ctkfK18</name>
    <dbReference type="NCBI Taxonomy" id="2825165"/>
    <lineage>
        <taxon>Viruses</taxon>
        <taxon>Duplodnaviria</taxon>
        <taxon>Heunggongvirae</taxon>
        <taxon>Uroviricota</taxon>
        <taxon>Caudoviricetes</taxon>
    </lineage>
</organism>
<protein>
    <submittedName>
        <fullName evidence="1">Uncharacterized protein</fullName>
    </submittedName>
</protein>
<reference evidence="1" key="1">
    <citation type="journal article" date="2021" name="Proc. Natl. Acad. Sci. U.S.A.">
        <title>A Catalog of Tens of Thousands of Viruses from Human Metagenomes Reveals Hidden Associations with Chronic Diseases.</title>
        <authorList>
            <person name="Tisza M.J."/>
            <person name="Buck C.B."/>
        </authorList>
    </citation>
    <scope>NUCLEOTIDE SEQUENCE</scope>
    <source>
        <strain evidence="1">CtkfK18</strain>
    </source>
</reference>